<protein>
    <submittedName>
        <fullName evidence="2">Uncharacterized protein</fullName>
    </submittedName>
</protein>
<dbReference type="Proteomes" id="UP000030671">
    <property type="component" value="Unassembled WGS sequence"/>
</dbReference>
<evidence type="ECO:0000313" key="2">
    <source>
        <dbReference type="EMBL" id="ETW83274.1"/>
    </source>
</evidence>
<dbReference type="HOGENOM" id="CLU_2512905_0_0_1"/>
<dbReference type="RefSeq" id="XP_009545545.1">
    <property type="nucleotide sequence ID" value="XM_009547250.1"/>
</dbReference>
<dbReference type="InParanoid" id="W4KC25"/>
<sequence length="85" mass="8934">MPKAELDNQPSAFSEPSEPADVAPEGKRAQITNPQEENPQAVVKKQGAGGSGGAGRSRKGEKKENEPEGPRSSKGKFLQVVMGFA</sequence>
<gene>
    <name evidence="2" type="ORF">HETIRDRAFT_106834</name>
</gene>
<feature type="compositionally biased region" description="Basic and acidic residues" evidence="1">
    <location>
        <begin position="61"/>
        <end position="71"/>
    </location>
</feature>
<dbReference type="AlphaFoldDB" id="W4KC25"/>
<accession>W4KC25</accession>
<reference evidence="2 3" key="1">
    <citation type="journal article" date="2012" name="New Phytol.">
        <title>Insight into trade-off between wood decay and parasitism from the genome of a fungal forest pathogen.</title>
        <authorList>
            <person name="Olson A."/>
            <person name="Aerts A."/>
            <person name="Asiegbu F."/>
            <person name="Belbahri L."/>
            <person name="Bouzid O."/>
            <person name="Broberg A."/>
            <person name="Canback B."/>
            <person name="Coutinho P.M."/>
            <person name="Cullen D."/>
            <person name="Dalman K."/>
            <person name="Deflorio G."/>
            <person name="van Diepen L.T."/>
            <person name="Dunand C."/>
            <person name="Duplessis S."/>
            <person name="Durling M."/>
            <person name="Gonthier P."/>
            <person name="Grimwood J."/>
            <person name="Fossdal C.G."/>
            <person name="Hansson D."/>
            <person name="Henrissat B."/>
            <person name="Hietala A."/>
            <person name="Himmelstrand K."/>
            <person name="Hoffmeister D."/>
            <person name="Hogberg N."/>
            <person name="James T.Y."/>
            <person name="Karlsson M."/>
            <person name="Kohler A."/>
            <person name="Kues U."/>
            <person name="Lee Y.H."/>
            <person name="Lin Y.C."/>
            <person name="Lind M."/>
            <person name="Lindquist E."/>
            <person name="Lombard V."/>
            <person name="Lucas S."/>
            <person name="Lunden K."/>
            <person name="Morin E."/>
            <person name="Murat C."/>
            <person name="Park J."/>
            <person name="Raffaello T."/>
            <person name="Rouze P."/>
            <person name="Salamov A."/>
            <person name="Schmutz J."/>
            <person name="Solheim H."/>
            <person name="Stahlberg J."/>
            <person name="Velez H."/>
            <person name="de Vries R.P."/>
            <person name="Wiebenga A."/>
            <person name="Woodward S."/>
            <person name="Yakovlev I."/>
            <person name="Garbelotto M."/>
            <person name="Martin F."/>
            <person name="Grigoriev I.V."/>
            <person name="Stenlid J."/>
        </authorList>
    </citation>
    <scope>NUCLEOTIDE SEQUENCE [LARGE SCALE GENOMIC DNA]</scope>
    <source>
        <strain evidence="2 3">TC 32-1</strain>
    </source>
</reference>
<dbReference type="EMBL" id="KI925457">
    <property type="protein sequence ID" value="ETW83274.1"/>
    <property type="molecule type" value="Genomic_DNA"/>
</dbReference>
<proteinExistence type="predicted"/>
<name>W4KC25_HETIT</name>
<evidence type="ECO:0000313" key="3">
    <source>
        <dbReference type="Proteomes" id="UP000030671"/>
    </source>
</evidence>
<organism evidence="2 3">
    <name type="scientific">Heterobasidion irregulare (strain TC 32-1)</name>
    <dbReference type="NCBI Taxonomy" id="747525"/>
    <lineage>
        <taxon>Eukaryota</taxon>
        <taxon>Fungi</taxon>
        <taxon>Dikarya</taxon>
        <taxon>Basidiomycota</taxon>
        <taxon>Agaricomycotina</taxon>
        <taxon>Agaricomycetes</taxon>
        <taxon>Russulales</taxon>
        <taxon>Bondarzewiaceae</taxon>
        <taxon>Heterobasidion</taxon>
        <taxon>Heterobasidion annosum species complex</taxon>
    </lineage>
</organism>
<dbReference type="KEGG" id="hir:HETIRDRAFT_106834"/>
<keyword evidence="3" id="KW-1185">Reference proteome</keyword>
<feature type="region of interest" description="Disordered" evidence="1">
    <location>
        <begin position="1"/>
        <end position="85"/>
    </location>
</feature>
<dbReference type="GeneID" id="20666194"/>
<dbReference type="OrthoDB" id="3264587at2759"/>
<evidence type="ECO:0000256" key="1">
    <source>
        <dbReference type="SAM" id="MobiDB-lite"/>
    </source>
</evidence>